<proteinExistence type="inferred from homology"/>
<evidence type="ECO:0000256" key="1">
    <source>
        <dbReference type="ARBA" id="ARBA00004651"/>
    </source>
</evidence>
<comment type="similarity">
    <text evidence="2">Belongs to the ABC-2 integral membrane protein family.</text>
</comment>
<evidence type="ECO:0000256" key="4">
    <source>
        <dbReference type="ARBA" id="ARBA00022475"/>
    </source>
</evidence>
<feature type="transmembrane region" description="Helical" evidence="8">
    <location>
        <begin position="359"/>
        <end position="387"/>
    </location>
</feature>
<keyword evidence="4" id="KW-1003">Cell membrane</keyword>
<evidence type="ECO:0000256" key="6">
    <source>
        <dbReference type="ARBA" id="ARBA00022989"/>
    </source>
</evidence>
<dbReference type="GO" id="GO:0140359">
    <property type="term" value="F:ABC-type transporter activity"/>
    <property type="evidence" value="ECO:0007669"/>
    <property type="project" value="InterPro"/>
</dbReference>
<name>A0A1I0BNY8_9EURY</name>
<dbReference type="Gene3D" id="3.40.1710.10">
    <property type="entry name" value="abc type-2 transporter like domain"/>
    <property type="match status" value="1"/>
</dbReference>
<dbReference type="PROSITE" id="PS51012">
    <property type="entry name" value="ABC_TM2"/>
    <property type="match status" value="1"/>
</dbReference>
<keyword evidence="5 8" id="KW-0812">Transmembrane</keyword>
<dbReference type="PANTHER" id="PTHR30294:SF38">
    <property type="entry name" value="TRANSPORT PERMEASE PROTEIN"/>
    <property type="match status" value="1"/>
</dbReference>
<evidence type="ECO:0000256" key="8">
    <source>
        <dbReference type="SAM" id="Phobius"/>
    </source>
</evidence>
<organism evidence="10 11">
    <name type="scientific">Methanococcoides vulcani</name>
    <dbReference type="NCBI Taxonomy" id="1353158"/>
    <lineage>
        <taxon>Archaea</taxon>
        <taxon>Methanobacteriati</taxon>
        <taxon>Methanobacteriota</taxon>
        <taxon>Stenosarchaea group</taxon>
        <taxon>Methanomicrobia</taxon>
        <taxon>Methanosarcinales</taxon>
        <taxon>Methanosarcinaceae</taxon>
        <taxon>Methanococcoides</taxon>
    </lineage>
</organism>
<dbReference type="InterPro" id="IPR013525">
    <property type="entry name" value="ABC2_TM"/>
</dbReference>
<evidence type="ECO:0000256" key="3">
    <source>
        <dbReference type="ARBA" id="ARBA00022448"/>
    </source>
</evidence>
<dbReference type="Pfam" id="PF12698">
    <property type="entry name" value="ABC2_membrane_3"/>
    <property type="match status" value="1"/>
</dbReference>
<feature type="transmembrane region" description="Helical" evidence="8">
    <location>
        <begin position="278"/>
        <end position="305"/>
    </location>
</feature>
<dbReference type="InterPro" id="IPR051449">
    <property type="entry name" value="ABC-2_transporter_component"/>
</dbReference>
<dbReference type="OrthoDB" id="70963at2157"/>
<accession>A0A1I0BNY8</accession>
<feature type="domain" description="ABC transmembrane type-2" evidence="9">
    <location>
        <begin position="166"/>
        <end position="393"/>
    </location>
</feature>
<dbReference type="STRING" id="1353158.SAMN04488587_2258"/>
<dbReference type="InterPro" id="IPR047817">
    <property type="entry name" value="ABC2_TM_bact-type"/>
</dbReference>
<keyword evidence="7 8" id="KW-0472">Membrane</keyword>
<evidence type="ECO:0000256" key="5">
    <source>
        <dbReference type="ARBA" id="ARBA00022692"/>
    </source>
</evidence>
<feature type="transmembrane region" description="Helical" evidence="8">
    <location>
        <begin position="254"/>
        <end position="272"/>
    </location>
</feature>
<evidence type="ECO:0000256" key="7">
    <source>
        <dbReference type="ARBA" id="ARBA00023136"/>
    </source>
</evidence>
<dbReference type="AlphaFoldDB" id="A0A1I0BNY8"/>
<evidence type="ECO:0000313" key="11">
    <source>
        <dbReference type="Proteomes" id="UP000243338"/>
    </source>
</evidence>
<evidence type="ECO:0000256" key="2">
    <source>
        <dbReference type="ARBA" id="ARBA00007783"/>
    </source>
</evidence>
<dbReference type="GO" id="GO:0005886">
    <property type="term" value="C:plasma membrane"/>
    <property type="evidence" value="ECO:0007669"/>
    <property type="project" value="UniProtKB-SubCell"/>
</dbReference>
<reference evidence="11" key="1">
    <citation type="submission" date="2016-10" db="EMBL/GenBank/DDBJ databases">
        <authorList>
            <person name="Varghese N."/>
            <person name="Submissions S."/>
        </authorList>
    </citation>
    <scope>NUCLEOTIDE SEQUENCE [LARGE SCALE GENOMIC DNA]</scope>
    <source>
        <strain evidence="11">SLH 33</strain>
    </source>
</reference>
<protein>
    <submittedName>
        <fullName evidence="10">ABC-2 type transport system permease protein</fullName>
    </submittedName>
</protein>
<dbReference type="EMBL" id="FOHQ01000008">
    <property type="protein sequence ID" value="SET08651.1"/>
    <property type="molecule type" value="Genomic_DNA"/>
</dbReference>
<comment type="subcellular location">
    <subcellularLocation>
        <location evidence="1">Cell membrane</location>
        <topology evidence="1">Multi-pass membrane protein</topology>
    </subcellularLocation>
</comment>
<evidence type="ECO:0000259" key="9">
    <source>
        <dbReference type="PROSITE" id="PS51012"/>
    </source>
</evidence>
<gene>
    <name evidence="10" type="ORF">SAMN04488587_2258</name>
</gene>
<evidence type="ECO:0000313" key="10">
    <source>
        <dbReference type="EMBL" id="SET08651.1"/>
    </source>
</evidence>
<dbReference type="Proteomes" id="UP000243338">
    <property type="component" value="Unassembled WGS sequence"/>
</dbReference>
<keyword evidence="6 8" id="KW-1133">Transmembrane helix</keyword>
<keyword evidence="11" id="KW-1185">Reference proteome</keyword>
<feature type="transmembrane region" description="Helical" evidence="8">
    <location>
        <begin position="20"/>
        <end position="39"/>
    </location>
</feature>
<sequence>MKFHIIAAKDLKILMRDRNALLLMFIMPIFVISVTGLALSGSFSQDIGIDVLVVDLDNGEISKGFVEFLEEIDILDVDMESNEFAARERIRNQEYGRLIIIPQGFTESVMGGQNSELLIITDPTEKDANTVVEKIVEGYASRLSTNVVVVKTVAAYGVPVYNKEQIYEVVDVADQFTQPPPVQVVTESTSTRLEDFSPFTQYVPGFAIMFLLFTTIGVGSASLLKERESGTFRRLVTAPISKPEIIGGKIASTFFRGFVQLTVLLIFGHVVFDLNLGSSVVALIVLISAITLTSTGLGLLVAVFVTTKDQADSVSTMIVLIMSAMGGSWWPLFIMPQFMQDLAHLTITAWAMDGFYDLLYFDLGLAGILKEVGVLLLMTILFFGLAISRFRFE</sequence>
<feature type="transmembrane region" description="Helical" evidence="8">
    <location>
        <begin position="202"/>
        <end position="224"/>
    </location>
</feature>
<dbReference type="RefSeq" id="WP_091690699.1">
    <property type="nucleotide sequence ID" value="NZ_CAAGSJ010000002.1"/>
</dbReference>
<feature type="transmembrane region" description="Helical" evidence="8">
    <location>
        <begin position="317"/>
        <end position="339"/>
    </location>
</feature>
<keyword evidence="3" id="KW-0813">Transport</keyword>
<dbReference type="PANTHER" id="PTHR30294">
    <property type="entry name" value="MEMBRANE COMPONENT OF ABC TRANSPORTER YHHJ-RELATED"/>
    <property type="match status" value="1"/>
</dbReference>